<dbReference type="PANTHER" id="PTHR36452">
    <property type="entry name" value="CHROMOSOME 12, WHOLE GENOME SHOTGUN SEQUENCE"/>
    <property type="match status" value="1"/>
</dbReference>
<protein>
    <submittedName>
        <fullName evidence="1">TIGR02453 family protein</fullName>
    </submittedName>
</protein>
<dbReference type="Pfam" id="PF09365">
    <property type="entry name" value="DUF2461"/>
    <property type="match status" value="1"/>
</dbReference>
<evidence type="ECO:0000313" key="1">
    <source>
        <dbReference type="EMBL" id="SHK79523.1"/>
    </source>
</evidence>
<dbReference type="STRING" id="633813.SAMN04488087_1996"/>
<dbReference type="EMBL" id="FRAU01000006">
    <property type="protein sequence ID" value="SHK79523.1"/>
    <property type="molecule type" value="Genomic_DNA"/>
</dbReference>
<dbReference type="PANTHER" id="PTHR36452:SF1">
    <property type="entry name" value="DUF2461 DOMAIN-CONTAINING PROTEIN"/>
    <property type="match status" value="1"/>
</dbReference>
<dbReference type="AlphaFoldDB" id="A0A1M6VDD2"/>
<proteinExistence type="predicted"/>
<dbReference type="RefSeq" id="WP_072715829.1">
    <property type="nucleotide sequence ID" value="NZ_FRAU01000006.1"/>
</dbReference>
<dbReference type="PIRSF" id="PIRSF028451">
    <property type="entry name" value="UCP028451"/>
    <property type="match status" value="1"/>
</dbReference>
<dbReference type="NCBIfam" id="TIGR02453">
    <property type="entry name" value="TIGR02453 family protein"/>
    <property type="match status" value="1"/>
</dbReference>
<sequence>MTTSYDFPPFLGFRPQALDFLRALKQHNRRDWFKPRKTVYEDEVRWPMQCLVAEVDRELKRRGLPLRGDPAQGLFRIYRDTRFSRDKRPYKTHIGAVLSRTGTRRDLGVVYIHVEPGASFLGAGFWKPDAAFLRRWRRRMLQETELFLEIVRQLQAHDLTPETDAVLKRMPRGFEEAAHTPVAEYLRWRSFLVSQDIPDEAVLRPDFTYTIVRFTEQVLSLLKFGWDAADI</sequence>
<gene>
    <name evidence="1" type="ORF">SAMN04488087_1996</name>
</gene>
<evidence type="ECO:0000313" key="2">
    <source>
        <dbReference type="Proteomes" id="UP000185812"/>
    </source>
</evidence>
<dbReference type="InterPro" id="IPR012808">
    <property type="entry name" value="CHP02453"/>
</dbReference>
<accession>A0A1M6VDD2</accession>
<dbReference type="OrthoDB" id="9794241at2"/>
<dbReference type="Proteomes" id="UP000185812">
    <property type="component" value="Unassembled WGS sequence"/>
</dbReference>
<dbReference type="InterPro" id="IPR015996">
    <property type="entry name" value="UCP028451"/>
</dbReference>
<name>A0A1M6VDD2_9BACT</name>
<organism evidence="1 2">
    <name type="scientific">Rhodothermus profundi</name>
    <dbReference type="NCBI Taxonomy" id="633813"/>
    <lineage>
        <taxon>Bacteria</taxon>
        <taxon>Pseudomonadati</taxon>
        <taxon>Rhodothermota</taxon>
        <taxon>Rhodothermia</taxon>
        <taxon>Rhodothermales</taxon>
        <taxon>Rhodothermaceae</taxon>
        <taxon>Rhodothermus</taxon>
    </lineage>
</organism>
<reference evidence="2" key="1">
    <citation type="submission" date="2016-11" db="EMBL/GenBank/DDBJ databases">
        <authorList>
            <person name="Varghese N."/>
            <person name="Submissions S."/>
        </authorList>
    </citation>
    <scope>NUCLEOTIDE SEQUENCE [LARGE SCALE GENOMIC DNA]</scope>
    <source>
        <strain evidence="2">DSM 22212</strain>
    </source>
</reference>
<keyword evidence="2" id="KW-1185">Reference proteome</keyword>